<reference evidence="2" key="1">
    <citation type="journal article" date="2020" name="Stud. Mycol.">
        <title>101 Dothideomycetes genomes: a test case for predicting lifestyles and emergence of pathogens.</title>
        <authorList>
            <person name="Haridas S."/>
            <person name="Albert R."/>
            <person name="Binder M."/>
            <person name="Bloem J."/>
            <person name="Labutti K."/>
            <person name="Salamov A."/>
            <person name="Andreopoulos B."/>
            <person name="Baker S."/>
            <person name="Barry K."/>
            <person name="Bills G."/>
            <person name="Bluhm B."/>
            <person name="Cannon C."/>
            <person name="Castanera R."/>
            <person name="Culley D."/>
            <person name="Daum C."/>
            <person name="Ezra D."/>
            <person name="Gonzalez J."/>
            <person name="Henrissat B."/>
            <person name="Kuo A."/>
            <person name="Liang C."/>
            <person name="Lipzen A."/>
            <person name="Lutzoni F."/>
            <person name="Magnuson J."/>
            <person name="Mondo S."/>
            <person name="Nolan M."/>
            <person name="Ohm R."/>
            <person name="Pangilinan J."/>
            <person name="Park H.-J."/>
            <person name="Ramirez L."/>
            <person name="Alfaro M."/>
            <person name="Sun H."/>
            <person name="Tritt A."/>
            <person name="Yoshinaga Y."/>
            <person name="Zwiers L.-H."/>
            <person name="Turgeon B."/>
            <person name="Goodwin S."/>
            <person name="Spatafora J."/>
            <person name="Crous P."/>
            <person name="Grigoriev I."/>
        </authorList>
    </citation>
    <scope>NUCLEOTIDE SEQUENCE</scope>
    <source>
        <strain evidence="2">CBS 121167</strain>
    </source>
</reference>
<protein>
    <submittedName>
        <fullName evidence="2">Uncharacterized protein</fullName>
    </submittedName>
</protein>
<dbReference type="RefSeq" id="XP_033398062.1">
    <property type="nucleotide sequence ID" value="XM_033540362.1"/>
</dbReference>
<accession>A0A6A6BDV3</accession>
<name>A0A6A6BDV3_9PEZI</name>
<dbReference type="GeneID" id="54297858"/>
<organism evidence="2 3">
    <name type="scientific">Aplosporella prunicola CBS 121167</name>
    <dbReference type="NCBI Taxonomy" id="1176127"/>
    <lineage>
        <taxon>Eukaryota</taxon>
        <taxon>Fungi</taxon>
        <taxon>Dikarya</taxon>
        <taxon>Ascomycota</taxon>
        <taxon>Pezizomycotina</taxon>
        <taxon>Dothideomycetes</taxon>
        <taxon>Dothideomycetes incertae sedis</taxon>
        <taxon>Botryosphaeriales</taxon>
        <taxon>Aplosporellaceae</taxon>
        <taxon>Aplosporella</taxon>
    </lineage>
</organism>
<dbReference type="AlphaFoldDB" id="A0A6A6BDV3"/>
<evidence type="ECO:0000313" key="3">
    <source>
        <dbReference type="Proteomes" id="UP000799438"/>
    </source>
</evidence>
<evidence type="ECO:0000313" key="2">
    <source>
        <dbReference type="EMBL" id="KAF2142350.1"/>
    </source>
</evidence>
<feature type="compositionally biased region" description="Basic and acidic residues" evidence="1">
    <location>
        <begin position="20"/>
        <end position="31"/>
    </location>
</feature>
<sequence>MHECAPARHKRGTSTYLSIQRDRQTGKREANTHTSCIPTYSTPPQPQSHRQRHRHKTRDTARRDPPSGSTATAATTPTHTRRSGDAAAGSPKDDPSSYPAIQPSSHPAIQSVSQPETTQAKPTQPNPTQFITRKEQAQKEQ</sequence>
<feature type="compositionally biased region" description="Basic and acidic residues" evidence="1">
    <location>
        <begin position="132"/>
        <end position="141"/>
    </location>
</feature>
<dbReference type="EMBL" id="ML995484">
    <property type="protein sequence ID" value="KAF2142350.1"/>
    <property type="molecule type" value="Genomic_DNA"/>
</dbReference>
<feature type="compositionally biased region" description="Polar residues" evidence="1">
    <location>
        <begin position="102"/>
        <end position="131"/>
    </location>
</feature>
<gene>
    <name evidence="2" type="ORF">K452DRAFT_286777</name>
</gene>
<keyword evidence="3" id="KW-1185">Reference proteome</keyword>
<feature type="region of interest" description="Disordered" evidence="1">
    <location>
        <begin position="1"/>
        <end position="141"/>
    </location>
</feature>
<evidence type="ECO:0000256" key="1">
    <source>
        <dbReference type="SAM" id="MobiDB-lite"/>
    </source>
</evidence>
<proteinExistence type="predicted"/>
<dbReference type="Proteomes" id="UP000799438">
    <property type="component" value="Unassembled WGS sequence"/>
</dbReference>
<feature type="compositionally biased region" description="Low complexity" evidence="1">
    <location>
        <begin position="66"/>
        <end position="78"/>
    </location>
</feature>